<gene>
    <name evidence="1" type="ORF">D806_053800</name>
</gene>
<evidence type="ECO:0000313" key="2">
    <source>
        <dbReference type="Proteomes" id="UP000011200"/>
    </source>
</evidence>
<accession>A0A2U9PX58</accession>
<sequence length="42" mass="4495">MITITDRHADGKIAESWAIWDTLGMLQQLGLVPSSSGAQQPA</sequence>
<organism evidence="1 2">
    <name type="scientific">Mycolicibacterium smegmatis (strain MKD8)</name>
    <name type="common">Mycobacterium smegmatis</name>
    <dbReference type="NCBI Taxonomy" id="1214915"/>
    <lineage>
        <taxon>Bacteria</taxon>
        <taxon>Bacillati</taxon>
        <taxon>Actinomycetota</taxon>
        <taxon>Actinomycetes</taxon>
        <taxon>Mycobacteriales</taxon>
        <taxon>Mycobacteriaceae</taxon>
        <taxon>Mycolicibacterium</taxon>
    </lineage>
</organism>
<dbReference type="InterPro" id="IPR032710">
    <property type="entry name" value="NTF2-like_dom_sf"/>
</dbReference>
<dbReference type="RefSeq" id="WP_003896894.1">
    <property type="nucleotide sequence ID" value="NZ_CP027541.1"/>
</dbReference>
<reference evidence="2" key="2">
    <citation type="submission" date="2018-03" db="EMBL/GenBank/DDBJ databases">
        <authorList>
            <person name="Derbyshire K."/>
            <person name="Gray T.A."/>
            <person name="Champion M."/>
        </authorList>
    </citation>
    <scope>NUCLEOTIDE SEQUENCE [LARGE SCALE GENOMIC DNA]</scope>
    <source>
        <strain evidence="2">MKD8</strain>
    </source>
</reference>
<evidence type="ECO:0008006" key="3">
    <source>
        <dbReference type="Google" id="ProtNLM"/>
    </source>
</evidence>
<name>A0A2U9PX58_MYCSE</name>
<dbReference type="EMBL" id="CP027541">
    <property type="protein sequence ID" value="AWT56327.1"/>
    <property type="molecule type" value="Genomic_DNA"/>
</dbReference>
<dbReference type="AlphaFoldDB" id="A0A2U9PX58"/>
<dbReference type="SUPFAM" id="SSF54427">
    <property type="entry name" value="NTF2-like"/>
    <property type="match status" value="1"/>
</dbReference>
<evidence type="ECO:0000313" key="1">
    <source>
        <dbReference type="EMBL" id="AWT56327.1"/>
    </source>
</evidence>
<reference evidence="1 2" key="1">
    <citation type="journal article" date="2013" name="Genome Announc.">
        <title>Draft genome sequence of MKD8, a conjugal recipient Mycobacterium smegmatis strain.</title>
        <authorList>
            <person name="Gray T.A."/>
            <person name="Palumbo M.J."/>
            <person name="Derbyshire K.M."/>
        </authorList>
    </citation>
    <scope>NUCLEOTIDE SEQUENCE [LARGE SCALE GENOMIC DNA]</scope>
    <source>
        <strain evidence="1 2">MKD8</strain>
    </source>
</reference>
<dbReference type="Gene3D" id="3.10.450.50">
    <property type="match status" value="1"/>
</dbReference>
<dbReference type="Proteomes" id="UP000011200">
    <property type="component" value="Chromosome"/>
</dbReference>
<proteinExistence type="predicted"/>
<protein>
    <recommendedName>
        <fullName evidence="3">Ester cyclase</fullName>
    </recommendedName>
</protein>